<dbReference type="EMBL" id="AWVM01000101">
    <property type="protein sequence ID" value="ERK48268.1"/>
    <property type="molecule type" value="Genomic_DNA"/>
</dbReference>
<gene>
    <name evidence="2" type="ORF">HMPREF9015_01950</name>
</gene>
<dbReference type="AlphaFoldDB" id="U2R3P8"/>
<proteinExistence type="predicted"/>
<evidence type="ECO:0000313" key="2">
    <source>
        <dbReference type="EMBL" id="ERK48268.1"/>
    </source>
</evidence>
<sequence>MVENDNKNRKAGRRSSTFLMCLIIITGAILSMYDKKIMPIASLITVLGLAIGPLFFENWKNDDTENKDGESE</sequence>
<comment type="caution">
    <text evidence="2">The sequence shown here is derived from an EMBL/GenBank/DDBJ whole genome shotgun (WGS) entry which is preliminary data.</text>
</comment>
<name>U2R3P8_LEPWF</name>
<keyword evidence="1" id="KW-0812">Transmembrane</keyword>
<feature type="transmembrane region" description="Helical" evidence="1">
    <location>
        <begin position="39"/>
        <end position="56"/>
    </location>
</feature>
<feature type="transmembrane region" description="Helical" evidence="1">
    <location>
        <begin position="16"/>
        <end position="33"/>
    </location>
</feature>
<dbReference type="Proteomes" id="UP000016626">
    <property type="component" value="Unassembled WGS sequence"/>
</dbReference>
<dbReference type="PATRIC" id="fig|888055.3.peg.1872"/>
<organism evidence="2 3">
    <name type="scientific">Leptotrichia wadei (strain F0279)</name>
    <dbReference type="NCBI Taxonomy" id="888055"/>
    <lineage>
        <taxon>Bacteria</taxon>
        <taxon>Fusobacteriati</taxon>
        <taxon>Fusobacteriota</taxon>
        <taxon>Fusobacteriia</taxon>
        <taxon>Fusobacteriales</taxon>
        <taxon>Leptotrichiaceae</taxon>
        <taxon>Leptotrichia</taxon>
    </lineage>
</organism>
<dbReference type="RefSeq" id="WP_021746862.1">
    <property type="nucleotide sequence ID" value="NZ_KI271422.1"/>
</dbReference>
<keyword evidence="1" id="KW-1133">Transmembrane helix</keyword>
<dbReference type="HOGENOM" id="CLU_2717522_0_0_0"/>
<accession>U2R3P8</accession>
<evidence type="ECO:0000313" key="3">
    <source>
        <dbReference type="Proteomes" id="UP000016626"/>
    </source>
</evidence>
<evidence type="ECO:0000256" key="1">
    <source>
        <dbReference type="SAM" id="Phobius"/>
    </source>
</evidence>
<keyword evidence="1" id="KW-0472">Membrane</keyword>
<protein>
    <submittedName>
        <fullName evidence="2">Uncharacterized protein</fullName>
    </submittedName>
</protein>
<reference evidence="2 3" key="1">
    <citation type="submission" date="2013-06" db="EMBL/GenBank/DDBJ databases">
        <authorList>
            <person name="Weinstock G."/>
            <person name="Sodergren E."/>
            <person name="Lobos E.A."/>
            <person name="Fulton L."/>
            <person name="Fulton R."/>
            <person name="Courtney L."/>
            <person name="Fronick C."/>
            <person name="O'Laughlin M."/>
            <person name="Godfrey J."/>
            <person name="Wilson R.M."/>
            <person name="Miner T."/>
            <person name="Farmer C."/>
            <person name="Delehaunty K."/>
            <person name="Cordes M."/>
            <person name="Minx P."/>
            <person name="Tomlinson C."/>
            <person name="Chen J."/>
            <person name="Wollam A."/>
            <person name="Pepin K.H."/>
            <person name="Bhonagiri V."/>
            <person name="Zhang X."/>
            <person name="Warren W."/>
            <person name="Mitreva M."/>
            <person name="Mardis E.R."/>
            <person name="Wilson R.K."/>
        </authorList>
    </citation>
    <scope>NUCLEOTIDE SEQUENCE [LARGE SCALE GENOMIC DNA]</scope>
    <source>
        <strain evidence="2 3">F0279</strain>
    </source>
</reference>